<dbReference type="RefSeq" id="XP_066668432.1">
    <property type="nucleotide sequence ID" value="XM_066813090.1"/>
</dbReference>
<accession>A0ABR1WBT5</accession>
<keyword evidence="2" id="KW-1185">Reference proteome</keyword>
<dbReference type="PANTHER" id="PTHR34853">
    <property type="match status" value="1"/>
</dbReference>
<dbReference type="InterPro" id="IPR029058">
    <property type="entry name" value="AB_hydrolase_fold"/>
</dbReference>
<dbReference type="InterPro" id="IPR005152">
    <property type="entry name" value="Lipase_secreted"/>
</dbReference>
<sequence>MLRDGASAYVNWGRLPYGVTTFADSDASTFRTVAWAHGTSGHNRQCAPSNSQQLYYEWEDPFYYASHGYAVTATDYAGLGTDIPTGFQYEAGFLHAAYVAFSLVAARKMIGHLLSDEWAGGVTAWRVNERLAMPGQDDLKKTGKFLGAMTAAPRYARWN</sequence>
<gene>
    <name evidence="1" type="ORF">PG997_008775</name>
</gene>
<name>A0ABR1WBT5_9PEZI</name>
<dbReference type="PANTHER" id="PTHR34853:SF1">
    <property type="entry name" value="LIPASE 5"/>
    <property type="match status" value="1"/>
</dbReference>
<protein>
    <submittedName>
        <fullName evidence="1">Uncharacterized protein</fullName>
    </submittedName>
</protein>
<dbReference type="Proteomes" id="UP001433268">
    <property type="component" value="Unassembled WGS sequence"/>
</dbReference>
<evidence type="ECO:0000313" key="1">
    <source>
        <dbReference type="EMBL" id="KAK8080957.1"/>
    </source>
</evidence>
<dbReference type="EMBL" id="JAQQWN010000006">
    <property type="protein sequence ID" value="KAK8080957.1"/>
    <property type="molecule type" value="Genomic_DNA"/>
</dbReference>
<comment type="caution">
    <text evidence="1">The sequence shown here is derived from an EMBL/GenBank/DDBJ whole genome shotgun (WGS) entry which is preliminary data.</text>
</comment>
<reference evidence="1 2" key="1">
    <citation type="submission" date="2023-01" db="EMBL/GenBank/DDBJ databases">
        <title>Analysis of 21 Apiospora genomes using comparative genomics revels a genus with tremendous synthesis potential of carbohydrate active enzymes and secondary metabolites.</title>
        <authorList>
            <person name="Sorensen T."/>
        </authorList>
    </citation>
    <scope>NUCLEOTIDE SEQUENCE [LARGE SCALE GENOMIC DNA]</scope>
    <source>
        <strain evidence="1 2">CBS 114990</strain>
    </source>
</reference>
<dbReference type="GeneID" id="92046150"/>
<organism evidence="1 2">
    <name type="scientific">Apiospora hydei</name>
    <dbReference type="NCBI Taxonomy" id="1337664"/>
    <lineage>
        <taxon>Eukaryota</taxon>
        <taxon>Fungi</taxon>
        <taxon>Dikarya</taxon>
        <taxon>Ascomycota</taxon>
        <taxon>Pezizomycotina</taxon>
        <taxon>Sordariomycetes</taxon>
        <taxon>Xylariomycetidae</taxon>
        <taxon>Amphisphaeriales</taxon>
        <taxon>Apiosporaceae</taxon>
        <taxon>Apiospora</taxon>
    </lineage>
</organism>
<evidence type="ECO:0000313" key="2">
    <source>
        <dbReference type="Proteomes" id="UP001433268"/>
    </source>
</evidence>
<dbReference type="Gene3D" id="3.40.50.1820">
    <property type="entry name" value="alpha/beta hydrolase"/>
    <property type="match status" value="1"/>
</dbReference>
<proteinExistence type="predicted"/>